<organism evidence="2">
    <name type="scientific">Caenorhabditis brenneri</name>
    <name type="common">Nematode worm</name>
    <dbReference type="NCBI Taxonomy" id="135651"/>
    <lineage>
        <taxon>Eukaryota</taxon>
        <taxon>Metazoa</taxon>
        <taxon>Ecdysozoa</taxon>
        <taxon>Nematoda</taxon>
        <taxon>Chromadorea</taxon>
        <taxon>Rhabditida</taxon>
        <taxon>Rhabditina</taxon>
        <taxon>Rhabditomorpha</taxon>
        <taxon>Rhabditoidea</taxon>
        <taxon>Rhabditidae</taxon>
        <taxon>Peloderinae</taxon>
        <taxon>Caenorhabditis</taxon>
    </lineage>
</organism>
<reference evidence="2" key="1">
    <citation type="submission" date="2011-07" db="EMBL/GenBank/DDBJ databases">
        <authorList>
            <consortium name="Caenorhabditis brenneri Sequencing and Analysis Consortium"/>
            <person name="Wilson R.K."/>
        </authorList>
    </citation>
    <scope>NUCLEOTIDE SEQUENCE [LARGE SCALE GENOMIC DNA]</scope>
    <source>
        <strain evidence="2">PB2801</strain>
    </source>
</reference>
<evidence type="ECO:0000313" key="1">
    <source>
        <dbReference type="EMBL" id="EGT58018.1"/>
    </source>
</evidence>
<accession>G0MGV7</accession>
<dbReference type="Proteomes" id="UP000008068">
    <property type="component" value="Unassembled WGS sequence"/>
</dbReference>
<dbReference type="AlphaFoldDB" id="G0MGV7"/>
<name>G0MGV7_CAEBE</name>
<protein>
    <submittedName>
        <fullName evidence="1">Uncharacterized protein</fullName>
    </submittedName>
</protein>
<keyword evidence="2" id="KW-1185">Reference proteome</keyword>
<evidence type="ECO:0000313" key="2">
    <source>
        <dbReference type="Proteomes" id="UP000008068"/>
    </source>
</evidence>
<gene>
    <name evidence="1" type="ORF">CAEBREN_31288</name>
</gene>
<dbReference type="HOGENOM" id="CLU_2760078_0_0_1"/>
<dbReference type="InParanoid" id="G0MGV7"/>
<proteinExistence type="predicted"/>
<dbReference type="EMBL" id="GL379794">
    <property type="protein sequence ID" value="EGT58018.1"/>
    <property type="molecule type" value="Genomic_DNA"/>
</dbReference>
<sequence>MSFEHRSVVRLSATVQQTLDTFSYRFSLTLFRTLAIICSEVNYQVSNITFQLQMEAGKRRFHQQSLLRLL</sequence>